<name>A0A418PND5_9BACT</name>
<evidence type="ECO:0000313" key="2">
    <source>
        <dbReference type="EMBL" id="RIW13395.1"/>
    </source>
</evidence>
<dbReference type="OrthoDB" id="582265at2"/>
<dbReference type="SUPFAM" id="SSF54427">
    <property type="entry name" value="NTF2-like"/>
    <property type="match status" value="1"/>
</dbReference>
<dbReference type="EMBL" id="QXML01000009">
    <property type="protein sequence ID" value="RIW13395.1"/>
    <property type="molecule type" value="Genomic_DNA"/>
</dbReference>
<proteinExistence type="predicted"/>
<evidence type="ECO:0000259" key="1">
    <source>
        <dbReference type="Pfam" id="PF13577"/>
    </source>
</evidence>
<feature type="domain" description="SnoaL-like" evidence="1">
    <location>
        <begin position="5"/>
        <end position="131"/>
    </location>
</feature>
<accession>A0A418PND5</accession>
<dbReference type="InterPro" id="IPR037401">
    <property type="entry name" value="SnoaL-like"/>
</dbReference>
<organism evidence="2 3">
    <name type="scientific">Algoriphagus lacus</name>
    <dbReference type="NCBI Taxonomy" id="2056311"/>
    <lineage>
        <taxon>Bacteria</taxon>
        <taxon>Pseudomonadati</taxon>
        <taxon>Bacteroidota</taxon>
        <taxon>Cytophagia</taxon>
        <taxon>Cytophagales</taxon>
        <taxon>Cyclobacteriaceae</taxon>
        <taxon>Algoriphagus</taxon>
    </lineage>
</organism>
<evidence type="ECO:0000313" key="3">
    <source>
        <dbReference type="Proteomes" id="UP000283522"/>
    </source>
</evidence>
<protein>
    <recommendedName>
        <fullName evidence="1">SnoaL-like domain-containing protein</fullName>
    </recommendedName>
</protein>
<dbReference type="Gene3D" id="3.10.450.50">
    <property type="match status" value="1"/>
</dbReference>
<dbReference type="AlphaFoldDB" id="A0A418PND5"/>
<gene>
    <name evidence="2" type="ORF">D0X99_16625</name>
</gene>
<sequence length="150" mass="16999">MKLSVQDLLEIQNLIATYTVATDNKDVDGFMNCWVSPEEFEGYDSGAFGNMKTWEELKAFEAHHVGEGGDANGKRHQATNVIIKPISDNEVHVTHDMIVLEVAAIPMVIASGRYNDSKVVRTDQGWKFKWRKLDVDSGFFNLLEKWKGEH</sequence>
<reference evidence="2 3" key="1">
    <citation type="submission" date="2018-09" db="EMBL/GenBank/DDBJ databases">
        <authorList>
            <person name="Wang X."/>
            <person name="Du Z."/>
        </authorList>
    </citation>
    <scope>NUCLEOTIDE SEQUENCE [LARGE SCALE GENOMIC DNA]</scope>
    <source>
        <strain evidence="2 3">N3</strain>
    </source>
</reference>
<dbReference type="Proteomes" id="UP000283522">
    <property type="component" value="Unassembled WGS sequence"/>
</dbReference>
<dbReference type="RefSeq" id="WP_119478981.1">
    <property type="nucleotide sequence ID" value="NZ_QXML01000009.1"/>
</dbReference>
<dbReference type="Pfam" id="PF13577">
    <property type="entry name" value="SnoaL_4"/>
    <property type="match status" value="1"/>
</dbReference>
<dbReference type="InterPro" id="IPR032710">
    <property type="entry name" value="NTF2-like_dom_sf"/>
</dbReference>
<keyword evidence="3" id="KW-1185">Reference proteome</keyword>
<comment type="caution">
    <text evidence="2">The sequence shown here is derived from an EMBL/GenBank/DDBJ whole genome shotgun (WGS) entry which is preliminary data.</text>
</comment>